<reference evidence="2 3" key="1">
    <citation type="journal article" date="2020" name="ISME J.">
        <title>Comparative genomics reveals insights into cyanobacterial evolution and habitat adaptation.</title>
        <authorList>
            <person name="Chen M.Y."/>
            <person name="Teng W.K."/>
            <person name="Zhao L."/>
            <person name="Hu C.X."/>
            <person name="Zhou Y.K."/>
            <person name="Han B.P."/>
            <person name="Song L.R."/>
            <person name="Shu W.S."/>
        </authorList>
    </citation>
    <scope>NUCLEOTIDE SEQUENCE [LARGE SCALE GENOMIC DNA]</scope>
    <source>
        <strain evidence="2 3">FACHB-288</strain>
    </source>
</reference>
<name>A0ABR8AAV3_9CYAN</name>
<accession>A0ABR8AAV3</accession>
<organism evidence="2 3">
    <name type="scientific">Calothrix parietina FACHB-288</name>
    <dbReference type="NCBI Taxonomy" id="2692896"/>
    <lineage>
        <taxon>Bacteria</taxon>
        <taxon>Bacillati</taxon>
        <taxon>Cyanobacteriota</taxon>
        <taxon>Cyanophyceae</taxon>
        <taxon>Nostocales</taxon>
        <taxon>Calotrichaceae</taxon>
        <taxon>Calothrix</taxon>
    </lineage>
</organism>
<dbReference type="Proteomes" id="UP000658514">
    <property type="component" value="Unassembled WGS sequence"/>
</dbReference>
<dbReference type="EMBL" id="JACJQH010000025">
    <property type="protein sequence ID" value="MBD2197135.1"/>
    <property type="molecule type" value="Genomic_DNA"/>
</dbReference>
<feature type="coiled-coil region" evidence="1">
    <location>
        <begin position="35"/>
        <end position="62"/>
    </location>
</feature>
<sequence length="160" mass="18438">MNSQESNPIQNEDQLDYKVLLTNAKQALKVQYQKSAALASQLEAIKNQLEQVQAENKILRESTYEDVIKDFETRTQAAEVRALKTEVRQKFLEANGCQDDDSFDTLWETIKNQIQIQDGDLKIISKNGTPKFTFTGKLLSLKDFIQSLKEIPTFRKFFLD</sequence>
<evidence type="ECO:0008006" key="4">
    <source>
        <dbReference type="Google" id="ProtNLM"/>
    </source>
</evidence>
<dbReference type="RefSeq" id="WP_190543835.1">
    <property type="nucleotide sequence ID" value="NZ_CAWPNO010000057.1"/>
</dbReference>
<keyword evidence="1" id="KW-0175">Coiled coil</keyword>
<gene>
    <name evidence="2" type="ORF">H6G24_16785</name>
</gene>
<proteinExistence type="predicted"/>
<comment type="caution">
    <text evidence="2">The sequence shown here is derived from an EMBL/GenBank/DDBJ whole genome shotgun (WGS) entry which is preliminary data.</text>
</comment>
<evidence type="ECO:0000313" key="3">
    <source>
        <dbReference type="Proteomes" id="UP000658514"/>
    </source>
</evidence>
<evidence type="ECO:0000256" key="1">
    <source>
        <dbReference type="SAM" id="Coils"/>
    </source>
</evidence>
<evidence type="ECO:0000313" key="2">
    <source>
        <dbReference type="EMBL" id="MBD2197135.1"/>
    </source>
</evidence>
<keyword evidence="3" id="KW-1185">Reference proteome</keyword>
<protein>
    <recommendedName>
        <fullName evidence="4">Kinetochore protein SPC25</fullName>
    </recommendedName>
</protein>